<evidence type="ECO:0000313" key="2">
    <source>
        <dbReference type="RefSeq" id="XP_052112773.1"/>
    </source>
</evidence>
<dbReference type="RefSeq" id="XP_052112773.1">
    <property type="nucleotide sequence ID" value="XM_052256813.1"/>
</dbReference>
<gene>
    <name evidence="2" type="primary">LOC127744706</name>
</gene>
<protein>
    <submittedName>
        <fullName evidence="2">Uncharacterized protein LOC127744706</fullName>
    </submittedName>
</protein>
<sequence>MVGFIGTTLSFFGMPLREQGAKEPMTNNNTQFRQGRLVAFGYPAIGNDNVITDEKVATEYRQALSDLGVDISLPKSLISKTGGAEFAKRFRCHHTRKDLSPISMRNMTNTHHPHGLYAVLNLYKVKRFSTFCRLAGAGYWTLSRLNKTLSPKYQRLKAIWDKRNLPFELWLGRLRPLNPYLRGHLIDYLRKAFKPTDLKLCPPELYNDDCRELLAEITVVKGWVRQWLKYVQWYHTIALDPEVSVEAFFKAPVVTSSWKATREDPQLVRFGLMWKLYDEVAKRSLNYSPPALVRVGGLSSCEVSLVLSTFCMLLGLTGLEQGEEAFTLIVIVDFLEPSVIRLWASRIVKRKYDILVELRRKLQRPKLSTMLPSFLQLNEVPLQWNHEFDSNQYL</sequence>
<dbReference type="AlphaFoldDB" id="A0A9C6WSF0"/>
<accession>A0A9C6WSF0</accession>
<dbReference type="KEGG" id="adu:127744706"/>
<reference evidence="2" key="1">
    <citation type="submission" date="2025-08" db="UniProtKB">
        <authorList>
            <consortium name="RefSeq"/>
        </authorList>
    </citation>
    <scope>IDENTIFICATION</scope>
    <source>
        <tissue evidence="2">Whole plant</tissue>
    </source>
</reference>
<organism evidence="1 2">
    <name type="scientific">Arachis duranensis</name>
    <name type="common">Wild peanut</name>
    <dbReference type="NCBI Taxonomy" id="130453"/>
    <lineage>
        <taxon>Eukaryota</taxon>
        <taxon>Viridiplantae</taxon>
        <taxon>Streptophyta</taxon>
        <taxon>Embryophyta</taxon>
        <taxon>Tracheophyta</taxon>
        <taxon>Spermatophyta</taxon>
        <taxon>Magnoliopsida</taxon>
        <taxon>eudicotyledons</taxon>
        <taxon>Gunneridae</taxon>
        <taxon>Pentapetalae</taxon>
        <taxon>rosids</taxon>
        <taxon>fabids</taxon>
        <taxon>Fabales</taxon>
        <taxon>Fabaceae</taxon>
        <taxon>Papilionoideae</taxon>
        <taxon>50 kb inversion clade</taxon>
        <taxon>dalbergioids sensu lato</taxon>
        <taxon>Dalbergieae</taxon>
        <taxon>Pterocarpus clade</taxon>
        <taxon>Arachis</taxon>
    </lineage>
</organism>
<name>A0A9C6WSF0_ARADU</name>
<evidence type="ECO:0000313" key="1">
    <source>
        <dbReference type="Proteomes" id="UP000515211"/>
    </source>
</evidence>
<proteinExistence type="predicted"/>
<dbReference type="Proteomes" id="UP000515211">
    <property type="component" value="Unplaced"/>
</dbReference>
<keyword evidence="1" id="KW-1185">Reference proteome</keyword>
<dbReference type="InterPro" id="IPR008686">
    <property type="entry name" value="RNA_pol_mitovir"/>
</dbReference>
<dbReference type="PANTHER" id="PTHR34456">
    <property type="entry name" value="MITOVIRUS RNA-DEPENDENT RNA POLYMERASE"/>
    <property type="match status" value="1"/>
</dbReference>
<dbReference type="Pfam" id="PF05919">
    <property type="entry name" value="Mitovir_RNA_pol"/>
    <property type="match status" value="1"/>
</dbReference>
<dbReference type="GeneID" id="127744706"/>
<dbReference type="PANTHER" id="PTHR34456:SF13">
    <property type="entry name" value="REVERSE TRANSCRIPTASE DOMAIN-CONTAINING PROTEIN"/>
    <property type="match status" value="1"/>
</dbReference>